<evidence type="ECO:0000256" key="2">
    <source>
        <dbReference type="ARBA" id="ARBA00023163"/>
    </source>
</evidence>
<dbReference type="SMART" id="SM00342">
    <property type="entry name" value="HTH_ARAC"/>
    <property type="match status" value="1"/>
</dbReference>
<dbReference type="Pfam" id="PF12833">
    <property type="entry name" value="HTH_18"/>
    <property type="match status" value="1"/>
</dbReference>
<dbReference type="AlphaFoldDB" id="H8KQ34"/>
<dbReference type="RefSeq" id="WP_014679429.1">
    <property type="nucleotide sequence ID" value="NC_017770.1"/>
</dbReference>
<reference evidence="4" key="1">
    <citation type="submission" date="2012-02" db="EMBL/GenBank/DDBJ databases">
        <title>The complete genome of Solitalea canadensis DSM 3403.</title>
        <authorList>
            <consortium name="US DOE Joint Genome Institute (JGI-PGF)"/>
            <person name="Lucas S."/>
            <person name="Copeland A."/>
            <person name="Lapidus A."/>
            <person name="Glavina del Rio T."/>
            <person name="Dalin E."/>
            <person name="Tice H."/>
            <person name="Bruce D."/>
            <person name="Goodwin L."/>
            <person name="Pitluck S."/>
            <person name="Peters L."/>
            <person name="Ovchinnikova G."/>
            <person name="Lu M."/>
            <person name="Kyrpides N."/>
            <person name="Mavromatis K."/>
            <person name="Ivanova N."/>
            <person name="Brettin T."/>
            <person name="Detter J.C."/>
            <person name="Han C."/>
            <person name="Larimer F."/>
            <person name="Land M."/>
            <person name="Hauser L."/>
            <person name="Markowitz V."/>
            <person name="Cheng J.-F."/>
            <person name="Hugenholtz P."/>
            <person name="Woyke T."/>
            <person name="Wu D."/>
            <person name="Spring S."/>
            <person name="Schroeder M."/>
            <person name="Kopitz M."/>
            <person name="Brambilla E."/>
            <person name="Klenk H.-P."/>
            <person name="Eisen J.A."/>
        </authorList>
    </citation>
    <scope>NUCLEOTIDE SEQUENCE</scope>
    <source>
        <strain evidence="4">DSM 3403</strain>
    </source>
</reference>
<accession>H8KQ34</accession>
<dbReference type="InterPro" id="IPR018060">
    <property type="entry name" value="HTH_AraC"/>
</dbReference>
<dbReference type="OrthoDB" id="1189000at2"/>
<dbReference type="GO" id="GO:0043565">
    <property type="term" value="F:sequence-specific DNA binding"/>
    <property type="evidence" value="ECO:0007669"/>
    <property type="project" value="InterPro"/>
</dbReference>
<dbReference type="PANTHER" id="PTHR47893:SF1">
    <property type="entry name" value="REGULATORY PROTEIN PCHR"/>
    <property type="match status" value="1"/>
</dbReference>
<dbReference type="KEGG" id="scn:Solca_1096"/>
<evidence type="ECO:0000313" key="5">
    <source>
        <dbReference type="Proteomes" id="UP000007590"/>
    </source>
</evidence>
<gene>
    <name evidence="4" type="ordered locus">Solca_1096</name>
</gene>
<keyword evidence="1" id="KW-0805">Transcription regulation</keyword>
<keyword evidence="2" id="KW-0804">Transcription</keyword>
<dbReference type="SUPFAM" id="SSF46689">
    <property type="entry name" value="Homeodomain-like"/>
    <property type="match status" value="1"/>
</dbReference>
<name>H8KQ34_SOLCM</name>
<organism evidence="4 5">
    <name type="scientific">Solitalea canadensis (strain ATCC 29591 / DSM 3403 / JCM 21819 / LMG 8368 / NBRC 15130 / NCIMB 12057 / USAM 9D)</name>
    <name type="common">Flexibacter canadensis</name>
    <dbReference type="NCBI Taxonomy" id="929556"/>
    <lineage>
        <taxon>Bacteria</taxon>
        <taxon>Pseudomonadati</taxon>
        <taxon>Bacteroidota</taxon>
        <taxon>Sphingobacteriia</taxon>
        <taxon>Sphingobacteriales</taxon>
        <taxon>Sphingobacteriaceae</taxon>
        <taxon>Solitalea</taxon>
    </lineage>
</organism>
<dbReference type="Proteomes" id="UP000007590">
    <property type="component" value="Chromosome"/>
</dbReference>
<protein>
    <recommendedName>
        <fullName evidence="3">HTH araC/xylS-type domain-containing protein</fullName>
    </recommendedName>
</protein>
<feature type="domain" description="HTH araC/xylS-type" evidence="3">
    <location>
        <begin position="234"/>
        <end position="331"/>
    </location>
</feature>
<dbReference type="STRING" id="929556.Solca_1096"/>
<sequence length="331" mass="38504">MKEVKFYVTSDISWYRDFSVKIGKALGSSITILNNTMALPKPVGDGRFEFFELEEGLGILKTYINIKDSVKFKLLPHQSNDYLILHINLRPGKSYIVDAKNNKVHIGKNWDGGIFCSSSGAPVEIILPHDEWAKSITLIIHRIWMFRHLGTTKNEFESDLSNIFFRNGCLQCSLELNIDILKIAEEIQFSSVPSEWKKVQLKGQSLKLLSYYMLAVSNYSKHKRLDYKDVMRIISLKEKMQETVNQIWPKTEVAAKQCMMSRSKFLRLFKIIYDRNYYDLYQDIRMQKAAEMLERGSSVAETSREVGFVNTSHFSKVFKDHFFIEPSLYKN</sequence>
<dbReference type="HOGENOM" id="CLU_052345_5_1_10"/>
<dbReference type="GO" id="GO:0003700">
    <property type="term" value="F:DNA-binding transcription factor activity"/>
    <property type="evidence" value="ECO:0007669"/>
    <property type="project" value="InterPro"/>
</dbReference>
<evidence type="ECO:0000259" key="3">
    <source>
        <dbReference type="PROSITE" id="PS01124"/>
    </source>
</evidence>
<dbReference type="PROSITE" id="PS01124">
    <property type="entry name" value="HTH_ARAC_FAMILY_2"/>
    <property type="match status" value="1"/>
</dbReference>
<dbReference type="PANTHER" id="PTHR47893">
    <property type="entry name" value="REGULATORY PROTEIN PCHR"/>
    <property type="match status" value="1"/>
</dbReference>
<dbReference type="InterPro" id="IPR009057">
    <property type="entry name" value="Homeodomain-like_sf"/>
</dbReference>
<dbReference type="Gene3D" id="1.10.10.60">
    <property type="entry name" value="Homeodomain-like"/>
    <property type="match status" value="1"/>
</dbReference>
<keyword evidence="5" id="KW-1185">Reference proteome</keyword>
<proteinExistence type="predicted"/>
<dbReference type="EMBL" id="CP003349">
    <property type="protein sequence ID" value="AFD06202.1"/>
    <property type="molecule type" value="Genomic_DNA"/>
</dbReference>
<dbReference type="InterPro" id="IPR053142">
    <property type="entry name" value="PchR_regulatory_protein"/>
</dbReference>
<dbReference type="eggNOG" id="COG2207">
    <property type="taxonomic scope" value="Bacteria"/>
</dbReference>
<evidence type="ECO:0000313" key="4">
    <source>
        <dbReference type="EMBL" id="AFD06202.1"/>
    </source>
</evidence>
<evidence type="ECO:0000256" key="1">
    <source>
        <dbReference type="ARBA" id="ARBA00023015"/>
    </source>
</evidence>